<feature type="transmembrane region" description="Helical" evidence="2">
    <location>
        <begin position="157"/>
        <end position="176"/>
    </location>
</feature>
<evidence type="ECO:0000256" key="2">
    <source>
        <dbReference type="SAM" id="Phobius"/>
    </source>
</evidence>
<dbReference type="EMBL" id="JBIAWJ010000015">
    <property type="protein sequence ID" value="MFF4524865.1"/>
    <property type="molecule type" value="Genomic_DNA"/>
</dbReference>
<evidence type="ECO:0000313" key="3">
    <source>
        <dbReference type="EMBL" id="MFF4524865.1"/>
    </source>
</evidence>
<comment type="caution">
    <text evidence="3">The sequence shown here is derived from an EMBL/GenBank/DDBJ whole genome shotgun (WGS) entry which is preliminary data.</text>
</comment>
<reference evidence="3 4" key="1">
    <citation type="submission" date="2024-10" db="EMBL/GenBank/DDBJ databases">
        <title>The Natural Products Discovery Center: Release of the First 8490 Sequenced Strains for Exploring Actinobacteria Biosynthetic Diversity.</title>
        <authorList>
            <person name="Kalkreuter E."/>
            <person name="Kautsar S.A."/>
            <person name="Yang D."/>
            <person name="Bader C.D."/>
            <person name="Teijaro C.N."/>
            <person name="Fluegel L."/>
            <person name="Davis C.M."/>
            <person name="Simpson J.R."/>
            <person name="Lauterbach L."/>
            <person name="Steele A.D."/>
            <person name="Gui C."/>
            <person name="Meng S."/>
            <person name="Li G."/>
            <person name="Viehrig K."/>
            <person name="Ye F."/>
            <person name="Su P."/>
            <person name="Kiefer A.F."/>
            <person name="Nichols A."/>
            <person name="Cepeda A.J."/>
            <person name="Yan W."/>
            <person name="Fan B."/>
            <person name="Jiang Y."/>
            <person name="Adhikari A."/>
            <person name="Zheng C.-J."/>
            <person name="Schuster L."/>
            <person name="Cowan T.M."/>
            <person name="Smanski M.J."/>
            <person name="Chevrette M.G."/>
            <person name="De Carvalho L.P.S."/>
            <person name="Shen B."/>
        </authorList>
    </citation>
    <scope>NUCLEOTIDE SEQUENCE [LARGE SCALE GENOMIC DNA]</scope>
    <source>
        <strain evidence="3 4">NPDC001390</strain>
    </source>
</reference>
<feature type="region of interest" description="Disordered" evidence="1">
    <location>
        <begin position="1"/>
        <end position="44"/>
    </location>
</feature>
<accession>A0ABW6UN61</accession>
<keyword evidence="2" id="KW-0812">Transmembrane</keyword>
<evidence type="ECO:0000313" key="4">
    <source>
        <dbReference type="Proteomes" id="UP001602058"/>
    </source>
</evidence>
<dbReference type="Proteomes" id="UP001602058">
    <property type="component" value="Unassembled WGS sequence"/>
</dbReference>
<keyword evidence="2" id="KW-1133">Transmembrane helix</keyword>
<keyword evidence="2" id="KW-0472">Membrane</keyword>
<feature type="region of interest" description="Disordered" evidence="1">
    <location>
        <begin position="595"/>
        <end position="630"/>
    </location>
</feature>
<organism evidence="3 4">
    <name type="scientific">Streptomyces bluensis</name>
    <dbReference type="NCBI Taxonomy" id="33897"/>
    <lineage>
        <taxon>Bacteria</taxon>
        <taxon>Bacillati</taxon>
        <taxon>Actinomycetota</taxon>
        <taxon>Actinomycetes</taxon>
        <taxon>Kitasatosporales</taxon>
        <taxon>Streptomycetaceae</taxon>
        <taxon>Streptomyces</taxon>
    </lineage>
</organism>
<evidence type="ECO:0000256" key="1">
    <source>
        <dbReference type="SAM" id="MobiDB-lite"/>
    </source>
</evidence>
<feature type="compositionally biased region" description="Low complexity" evidence="1">
    <location>
        <begin position="595"/>
        <end position="617"/>
    </location>
</feature>
<feature type="transmembrane region" description="Helical" evidence="2">
    <location>
        <begin position="121"/>
        <end position="137"/>
    </location>
</feature>
<name>A0ABW6UN61_9ACTN</name>
<sequence length="630" mass="68069">MSTASVPSQPQSQPQPQSDSQPTATTPTAAPPTPSAPPPIPPHASEASRLLCAGTYLDSAYRDRVIEELDLNEQRIVAPSLGFDAARVLAHALRARRLELAWAGAIVGLWVVGLLVTDFLLAGYLLPSVLLAMGTALRGDDDRPPFPRRLAAFVVRWLGRIVFGLFLVATVVFAFSGSGGDSSPEPSCTSYDSYGTCQSYSYDDGTGFWDFLKGLLPAVSEMVGGDASVQAFQAWLALVLFVAVALCTGAQRSQFVRALSGELSPERFPDAASDPAESEDNRRFQRLKERIRLEQRAPLIMYHEARPFCGAGAAYDTWVLAVELRPDGMKKVRPMSNRTILDVVRPLIEGLRLPSEYAGHAVRDRLRWLEIDECVFLPAEGLGSREDAPYNQEAFEEHRARAVEEGAEKRRHFLRVRVGGWEEELVVTVYVRIHTQGRMLMLEIAPHVLQPIRADFKDADRTAHRFRSNSTFGKATWAVGQVPRSAIGSLVTLGHGAAYGWQLLTGGYGNALPDGPAMSVRELGSARSGSLFQQMDVDRYLRSVQDRIANGVRTALADHGYQTGEFVQKVVNISGGGVHIDSVAGSTFAVGSHARASSASSASGASSDSSTTSGGSAPRKQKGTDSDGNG</sequence>
<feature type="compositionally biased region" description="Low complexity" evidence="1">
    <location>
        <begin position="1"/>
        <end position="28"/>
    </location>
</feature>
<feature type="transmembrane region" description="Helical" evidence="2">
    <location>
        <begin position="232"/>
        <end position="250"/>
    </location>
</feature>
<protein>
    <submittedName>
        <fullName evidence="3">Uncharacterized protein</fullName>
    </submittedName>
</protein>
<gene>
    <name evidence="3" type="ORF">ACFY1D_26055</name>
</gene>
<dbReference type="RefSeq" id="WP_387889883.1">
    <property type="nucleotide sequence ID" value="NZ_JBEOZG010000046.1"/>
</dbReference>
<feature type="compositionally biased region" description="Pro residues" evidence="1">
    <location>
        <begin position="29"/>
        <end position="42"/>
    </location>
</feature>
<keyword evidence="4" id="KW-1185">Reference proteome</keyword>
<proteinExistence type="predicted"/>